<evidence type="ECO:0000313" key="4">
    <source>
        <dbReference type="EMBL" id="KAF2822069.1"/>
    </source>
</evidence>
<protein>
    <recommendedName>
        <fullName evidence="6">VIT-domain-containing protein</fullName>
    </recommendedName>
</protein>
<accession>A0A6A6ZN28</accession>
<feature type="compositionally biased region" description="Basic and acidic residues" evidence="1">
    <location>
        <begin position="709"/>
        <end position="722"/>
    </location>
</feature>
<dbReference type="Pfam" id="PF13768">
    <property type="entry name" value="VWA_3"/>
    <property type="match status" value="1"/>
</dbReference>
<dbReference type="PROSITE" id="PS51468">
    <property type="entry name" value="VIT"/>
    <property type="match status" value="1"/>
</dbReference>
<name>A0A6A6ZN28_9PLEO</name>
<dbReference type="AlphaFoldDB" id="A0A6A6ZN28"/>
<dbReference type="PROSITE" id="PS50234">
    <property type="entry name" value="VWFA"/>
    <property type="match status" value="1"/>
</dbReference>
<dbReference type="Proteomes" id="UP000799424">
    <property type="component" value="Unassembled WGS sequence"/>
</dbReference>
<evidence type="ECO:0000259" key="2">
    <source>
        <dbReference type="PROSITE" id="PS50234"/>
    </source>
</evidence>
<dbReference type="SMART" id="SM00609">
    <property type="entry name" value="VIT"/>
    <property type="match status" value="1"/>
</dbReference>
<feature type="domain" description="VWFA" evidence="2">
    <location>
        <begin position="357"/>
        <end position="532"/>
    </location>
</feature>
<dbReference type="InterPro" id="IPR002035">
    <property type="entry name" value="VWF_A"/>
</dbReference>
<evidence type="ECO:0000256" key="1">
    <source>
        <dbReference type="SAM" id="MobiDB-lite"/>
    </source>
</evidence>
<feature type="region of interest" description="Disordered" evidence="1">
    <location>
        <begin position="709"/>
        <end position="805"/>
    </location>
</feature>
<sequence length="1089" mass="119783">MEFKGAGLYFERRQNGRKIPGSKAKPSLPEPGVNSERTQKLLKTCGLEASQTQNYQNESSHQYLPHVDATADVTVINNISRTVLTQYFINNTEHLIKRASYFFPLYHYSAITAFRFRNNTGNVEGVLRSKKNARQAFERATQNELAASLLEQQTPEIFETVVGNMQPGHGLEVEIHYTTELQVDLSGEGLLLTIPSSIAPRFGTPPPTYSVGLDSSTRLKLSNGLKIQVDISMPNPISNLNSRAHPTKVTMGANALKTPVAAFGDLAKPPRKKRHDTTKARVVLSSQESTLDQDFVLLIATTSDDNDNDEEGMTNALSPRALVESCPQYQGLSALQVSFTPRDLFALRQYPPKSNLEVVLLVDLSGSMHSKLECLKRALVVFLSNLHDDCLFNICIFGTSFDSMWRESKRINESNLACALQYIAQLEADKGGTNLRSALHTAAGKTRHAFATQVVVFTDGEVWDVKEVNDYVVSAKTRYGDALRFFALGIGDEVSHELIEGIGRYGGGFSEVIAVESSEEWDDRVKRLLDGVRTPSDWKIELSLQDREGSFHSRSGFSLHEENGIIGSGKIIQAPHHIPVVHGFTYTTVYMLIDAPVDHYKTVQITALANEGDHHSTTLQLLRVSAQQPAFHQFAAKALLSDLEMSYSWLHDEKYRASARMTMQEADSEAEHIAMLWGLASKWTSFVGISDVDQTEHASRLHHAGYNRREIQELMRPRKKDLSVSLNGKRSNDYDGRGGQNPGPGPGGSGAGSNAGRSAERFSSGATGNSGAGSGRREEGQGKGTHTSTSGSTRAQGGTNDNSQTPISLEQISALQGADGAFHFDETLSLDGPPVFTGIMNCFKIGVMVKLVSRTSGLIATASLRILFCKAVLCIEYIKRTFPPSSQRSSMVKRAEHFLQCAVEPQAQRKQFVTEVERNWAHVSESSGTSPYLLEIDDSANIDDAAQNDNHGNSEGSEILQSSEIPSDTQFPREPPGMTPLKDLPVHDRDRLRVHELPGENPSIPSPRYQPTTTSRERLDPYGSYPSNPRSDPYGRSSAPSSHTFVTPAPRPEPGYYIASDGRMYPLRQGPNPNLPNDLGINRTRHGGL</sequence>
<feature type="domain" description="VIT" evidence="3">
    <location>
        <begin position="50"/>
        <end position="179"/>
    </location>
</feature>
<dbReference type="Pfam" id="PF08487">
    <property type="entry name" value="VIT"/>
    <property type="match status" value="1"/>
</dbReference>
<feature type="region of interest" description="Disordered" evidence="1">
    <location>
        <begin position="12"/>
        <end position="35"/>
    </location>
</feature>
<dbReference type="Gene3D" id="3.40.50.410">
    <property type="entry name" value="von Willebrand factor, type A domain"/>
    <property type="match status" value="1"/>
</dbReference>
<feature type="compositionally biased region" description="Low complexity" evidence="1">
    <location>
        <begin position="754"/>
        <end position="767"/>
    </location>
</feature>
<dbReference type="SUPFAM" id="SSF53300">
    <property type="entry name" value="vWA-like"/>
    <property type="match status" value="1"/>
</dbReference>
<dbReference type="PANTHER" id="PTHR45737">
    <property type="entry name" value="VON WILLEBRAND FACTOR A DOMAIN-CONTAINING PROTEIN 5A"/>
    <property type="match status" value="1"/>
</dbReference>
<evidence type="ECO:0008006" key="6">
    <source>
        <dbReference type="Google" id="ProtNLM"/>
    </source>
</evidence>
<proteinExistence type="predicted"/>
<feature type="compositionally biased region" description="Polar residues" evidence="1">
    <location>
        <begin position="947"/>
        <end position="970"/>
    </location>
</feature>
<dbReference type="InterPro" id="IPR036465">
    <property type="entry name" value="vWFA_dom_sf"/>
</dbReference>
<dbReference type="PANTHER" id="PTHR45737:SF4">
    <property type="entry name" value="VON WILLEBRAND DOMAIN PROTEIN (AFU_ORTHOLOGUE AFUA_4G01160)"/>
    <property type="match status" value="1"/>
</dbReference>
<reference evidence="4" key="1">
    <citation type="journal article" date="2020" name="Stud. Mycol.">
        <title>101 Dothideomycetes genomes: a test case for predicting lifestyles and emergence of pathogens.</title>
        <authorList>
            <person name="Haridas S."/>
            <person name="Albert R."/>
            <person name="Binder M."/>
            <person name="Bloem J."/>
            <person name="Labutti K."/>
            <person name="Salamov A."/>
            <person name="Andreopoulos B."/>
            <person name="Baker S."/>
            <person name="Barry K."/>
            <person name="Bills G."/>
            <person name="Bluhm B."/>
            <person name="Cannon C."/>
            <person name="Castanera R."/>
            <person name="Culley D."/>
            <person name="Daum C."/>
            <person name="Ezra D."/>
            <person name="Gonzalez J."/>
            <person name="Henrissat B."/>
            <person name="Kuo A."/>
            <person name="Liang C."/>
            <person name="Lipzen A."/>
            <person name="Lutzoni F."/>
            <person name="Magnuson J."/>
            <person name="Mondo S."/>
            <person name="Nolan M."/>
            <person name="Ohm R."/>
            <person name="Pangilinan J."/>
            <person name="Park H.-J."/>
            <person name="Ramirez L."/>
            <person name="Alfaro M."/>
            <person name="Sun H."/>
            <person name="Tritt A."/>
            <person name="Yoshinaga Y."/>
            <person name="Zwiers L.-H."/>
            <person name="Turgeon B."/>
            <person name="Goodwin S."/>
            <person name="Spatafora J."/>
            <person name="Crous P."/>
            <person name="Grigoriev I."/>
        </authorList>
    </citation>
    <scope>NUCLEOTIDE SEQUENCE</scope>
    <source>
        <strain evidence="4">CBS 113818</strain>
    </source>
</reference>
<feature type="compositionally biased region" description="Polar residues" evidence="1">
    <location>
        <begin position="794"/>
        <end position="805"/>
    </location>
</feature>
<dbReference type="EMBL" id="MU006235">
    <property type="protein sequence ID" value="KAF2822069.1"/>
    <property type="molecule type" value="Genomic_DNA"/>
</dbReference>
<gene>
    <name evidence="4" type="ORF">CC86DRAFT_358087</name>
</gene>
<dbReference type="InterPro" id="IPR013694">
    <property type="entry name" value="VIT"/>
</dbReference>
<evidence type="ECO:0000259" key="3">
    <source>
        <dbReference type="PROSITE" id="PS51468"/>
    </source>
</evidence>
<organism evidence="4 5">
    <name type="scientific">Ophiobolus disseminans</name>
    <dbReference type="NCBI Taxonomy" id="1469910"/>
    <lineage>
        <taxon>Eukaryota</taxon>
        <taxon>Fungi</taxon>
        <taxon>Dikarya</taxon>
        <taxon>Ascomycota</taxon>
        <taxon>Pezizomycotina</taxon>
        <taxon>Dothideomycetes</taxon>
        <taxon>Pleosporomycetidae</taxon>
        <taxon>Pleosporales</taxon>
        <taxon>Pleosporineae</taxon>
        <taxon>Phaeosphaeriaceae</taxon>
        <taxon>Ophiobolus</taxon>
    </lineage>
</organism>
<feature type="compositionally biased region" description="Low complexity" evidence="1">
    <location>
        <begin position="784"/>
        <end position="793"/>
    </location>
</feature>
<feature type="compositionally biased region" description="Basic and acidic residues" evidence="1">
    <location>
        <begin position="984"/>
        <end position="998"/>
    </location>
</feature>
<dbReference type="SMART" id="SM00327">
    <property type="entry name" value="VWA"/>
    <property type="match status" value="1"/>
</dbReference>
<feature type="region of interest" description="Disordered" evidence="1">
    <location>
        <begin position="943"/>
        <end position="1089"/>
    </location>
</feature>
<evidence type="ECO:0000313" key="5">
    <source>
        <dbReference type="Proteomes" id="UP000799424"/>
    </source>
</evidence>
<keyword evidence="5" id="KW-1185">Reference proteome</keyword>
<dbReference type="OrthoDB" id="1729737at2759"/>
<feature type="compositionally biased region" description="Gly residues" evidence="1">
    <location>
        <begin position="737"/>
        <end position="753"/>
    </location>
</feature>